<proteinExistence type="predicted"/>
<protein>
    <submittedName>
        <fullName evidence="1">Uncharacterized protein</fullName>
    </submittedName>
</protein>
<keyword evidence="2" id="KW-1185">Reference proteome</keyword>
<dbReference type="AlphaFoldDB" id="A0A5J9T3M6"/>
<name>A0A5J9T3M6_9POAL</name>
<evidence type="ECO:0000313" key="2">
    <source>
        <dbReference type="Proteomes" id="UP000324897"/>
    </source>
</evidence>
<sequence length="129" mass="15011">MIWVGFLVNFLEEVIDVPGDKIPRNDWKFLFMRPCYFRARIPVIFPPAVPSVDVWWKHLRSSVAKDRRKALDTLLILVTWHLWLERNARISKDEKMQMSSIQLTIMIEKEALAWIGAGAKHLGVLLASL</sequence>
<reference evidence="1 2" key="1">
    <citation type="journal article" date="2019" name="Sci. Rep.">
        <title>A high-quality genome of Eragrostis curvula grass provides insights into Poaceae evolution and supports new strategies to enhance forage quality.</title>
        <authorList>
            <person name="Carballo J."/>
            <person name="Santos B.A.C.M."/>
            <person name="Zappacosta D."/>
            <person name="Garbus I."/>
            <person name="Selva J.P."/>
            <person name="Gallo C.A."/>
            <person name="Diaz A."/>
            <person name="Albertini E."/>
            <person name="Caccamo M."/>
            <person name="Echenique V."/>
        </authorList>
    </citation>
    <scope>NUCLEOTIDE SEQUENCE [LARGE SCALE GENOMIC DNA]</scope>
    <source>
        <strain evidence="2">cv. Victoria</strain>
        <tissue evidence="1">Leaf</tissue>
    </source>
</reference>
<organism evidence="1 2">
    <name type="scientific">Eragrostis curvula</name>
    <name type="common">weeping love grass</name>
    <dbReference type="NCBI Taxonomy" id="38414"/>
    <lineage>
        <taxon>Eukaryota</taxon>
        <taxon>Viridiplantae</taxon>
        <taxon>Streptophyta</taxon>
        <taxon>Embryophyta</taxon>
        <taxon>Tracheophyta</taxon>
        <taxon>Spermatophyta</taxon>
        <taxon>Magnoliopsida</taxon>
        <taxon>Liliopsida</taxon>
        <taxon>Poales</taxon>
        <taxon>Poaceae</taxon>
        <taxon>PACMAD clade</taxon>
        <taxon>Chloridoideae</taxon>
        <taxon>Eragrostideae</taxon>
        <taxon>Eragrostidinae</taxon>
        <taxon>Eragrostis</taxon>
    </lineage>
</organism>
<dbReference type="OrthoDB" id="677550at2759"/>
<dbReference type="Gramene" id="TVU05996">
    <property type="protein sequence ID" value="TVU05996"/>
    <property type="gene ID" value="EJB05_49183"/>
</dbReference>
<accession>A0A5J9T3M6</accession>
<dbReference type="EMBL" id="RWGY01000051">
    <property type="protein sequence ID" value="TVU05996.1"/>
    <property type="molecule type" value="Genomic_DNA"/>
</dbReference>
<gene>
    <name evidence="1" type="ORF">EJB05_49183</name>
</gene>
<evidence type="ECO:0000313" key="1">
    <source>
        <dbReference type="EMBL" id="TVU05996.1"/>
    </source>
</evidence>
<dbReference type="Proteomes" id="UP000324897">
    <property type="component" value="Unassembled WGS sequence"/>
</dbReference>
<comment type="caution">
    <text evidence="1">The sequence shown here is derived from an EMBL/GenBank/DDBJ whole genome shotgun (WGS) entry which is preliminary data.</text>
</comment>